<evidence type="ECO:0000256" key="2">
    <source>
        <dbReference type="ARBA" id="ARBA00022801"/>
    </source>
</evidence>
<reference evidence="6" key="2">
    <citation type="submission" date="2020-05" db="UniProtKB">
        <authorList>
            <consortium name="EnsemblMetazoa"/>
        </authorList>
    </citation>
    <scope>IDENTIFICATION</scope>
    <source>
        <strain evidence="6">Indian</strain>
    </source>
</reference>
<dbReference type="FunFam" id="2.40.10.10:FF:000034">
    <property type="entry name" value="Eupolytin"/>
    <property type="match status" value="1"/>
</dbReference>
<dbReference type="PRINTS" id="PR00722">
    <property type="entry name" value="CHYMOTRYPSIN"/>
</dbReference>
<reference evidence="7" key="1">
    <citation type="journal article" date="2014" name="Genome Biol.">
        <title>Genome analysis of a major urban malaria vector mosquito, Anopheles stephensi.</title>
        <authorList>
            <person name="Jiang X."/>
            <person name="Peery A."/>
            <person name="Hall A.B."/>
            <person name="Sharma A."/>
            <person name="Chen X.G."/>
            <person name="Waterhouse R.M."/>
            <person name="Komissarov A."/>
            <person name="Riehle M.M."/>
            <person name="Shouche Y."/>
            <person name="Sharakhova M.V."/>
            <person name="Lawson D."/>
            <person name="Pakpour N."/>
            <person name="Arensburger P."/>
            <person name="Davidson V.L."/>
            <person name="Eiglmeier K."/>
            <person name="Emrich S."/>
            <person name="George P."/>
            <person name="Kennedy R.C."/>
            <person name="Mane S.P."/>
            <person name="Maslen G."/>
            <person name="Oringanje C."/>
            <person name="Qi Y."/>
            <person name="Settlage R."/>
            <person name="Tojo M."/>
            <person name="Tubio J.M."/>
            <person name="Unger M.F."/>
            <person name="Wang B."/>
            <person name="Vernick K.D."/>
            <person name="Ribeiro J.M."/>
            <person name="James A.A."/>
            <person name="Michel K."/>
            <person name="Riehle M.A."/>
            <person name="Luckhart S."/>
            <person name="Sharakhov I.V."/>
            <person name="Tu Z."/>
        </authorList>
    </citation>
    <scope>NUCLEOTIDE SEQUENCE [LARGE SCALE GENOMIC DNA]</scope>
    <source>
        <strain evidence="7">Indian</strain>
    </source>
</reference>
<name>A0A182XVZ1_ANOST</name>
<evidence type="ECO:0000256" key="3">
    <source>
        <dbReference type="ARBA" id="ARBA00022825"/>
    </source>
</evidence>
<dbReference type="Pfam" id="PF00089">
    <property type="entry name" value="Trypsin"/>
    <property type="match status" value="1"/>
</dbReference>
<dbReference type="PANTHER" id="PTHR24276:SF96">
    <property type="entry name" value="PEPTIDASE S1 DOMAIN-CONTAINING PROTEIN"/>
    <property type="match status" value="1"/>
</dbReference>
<evidence type="ECO:0000256" key="1">
    <source>
        <dbReference type="ARBA" id="ARBA00022670"/>
    </source>
</evidence>
<dbReference type="VEuPathDB" id="VectorBase:ASTEI20_037458"/>
<dbReference type="SMART" id="SM00020">
    <property type="entry name" value="Tryp_SPc"/>
    <property type="match status" value="1"/>
</dbReference>
<keyword evidence="4" id="KW-1015">Disulfide bond</keyword>
<evidence type="ECO:0000313" key="6">
    <source>
        <dbReference type="EnsemblMetazoa" id="ASTEI00377-PA"/>
    </source>
</evidence>
<dbReference type="SUPFAM" id="SSF50494">
    <property type="entry name" value="Trypsin-like serine proteases"/>
    <property type="match status" value="1"/>
</dbReference>
<organism evidence="6 7">
    <name type="scientific">Anopheles stephensi</name>
    <name type="common">Indo-Pakistan malaria mosquito</name>
    <dbReference type="NCBI Taxonomy" id="30069"/>
    <lineage>
        <taxon>Eukaryota</taxon>
        <taxon>Metazoa</taxon>
        <taxon>Ecdysozoa</taxon>
        <taxon>Arthropoda</taxon>
        <taxon>Hexapoda</taxon>
        <taxon>Insecta</taxon>
        <taxon>Pterygota</taxon>
        <taxon>Neoptera</taxon>
        <taxon>Endopterygota</taxon>
        <taxon>Diptera</taxon>
        <taxon>Nematocera</taxon>
        <taxon>Culicoidea</taxon>
        <taxon>Culicidae</taxon>
        <taxon>Anophelinae</taxon>
        <taxon>Anopheles</taxon>
    </lineage>
</organism>
<evidence type="ECO:0000313" key="7">
    <source>
        <dbReference type="Proteomes" id="UP000076408"/>
    </source>
</evidence>
<dbReference type="GO" id="GO:0006508">
    <property type="term" value="P:proteolysis"/>
    <property type="evidence" value="ECO:0007669"/>
    <property type="project" value="UniProtKB-KW"/>
</dbReference>
<dbReference type="VEuPathDB" id="VectorBase:ASTE004260"/>
<dbReference type="Proteomes" id="UP000076408">
    <property type="component" value="Unassembled WGS sequence"/>
</dbReference>
<dbReference type="InterPro" id="IPR001314">
    <property type="entry name" value="Peptidase_S1A"/>
</dbReference>
<evidence type="ECO:0000256" key="5">
    <source>
        <dbReference type="ARBA" id="ARBA00024195"/>
    </source>
</evidence>
<dbReference type="InterPro" id="IPR009003">
    <property type="entry name" value="Peptidase_S1_PA"/>
</dbReference>
<dbReference type="GO" id="GO:0004252">
    <property type="term" value="F:serine-type endopeptidase activity"/>
    <property type="evidence" value="ECO:0007669"/>
    <property type="project" value="InterPro"/>
</dbReference>
<keyword evidence="3" id="KW-0720">Serine protease</keyword>
<dbReference type="CDD" id="cd00190">
    <property type="entry name" value="Tryp_SPc"/>
    <property type="match status" value="1"/>
</dbReference>
<sequence>MKQVISLVLLGLFCSNGVLAGKANETKANGASQSGRVINGYEVNIANYRYPLILMIDERYSCGASIITASHALTAAHCVNDFVYSPWRVTLYGGSSYVNRPVVRISVGRIAVHPYYNTNNFNYDAAVLTVPSNAFAGNSNMAGIALQNTEVPDGTRCFVVGWGRYDINRQETSNSLRYTNLYIVSNYECSATFGTISPDQVCSKNYFNMETCSGDSGSALVCNGRLTGIVSFGVGDNRQCTSEAPTVFAKVFGPTVREFIRRQTGI</sequence>
<proteinExistence type="inferred from homology"/>
<dbReference type="InterPro" id="IPR050430">
    <property type="entry name" value="Peptidase_S1"/>
</dbReference>
<comment type="similarity">
    <text evidence="5">Belongs to the peptidase S1 family. CLIP subfamily.</text>
</comment>
<dbReference type="AlphaFoldDB" id="A0A182XVZ1"/>
<accession>A0A182XVZ1</accession>
<evidence type="ECO:0000256" key="4">
    <source>
        <dbReference type="ARBA" id="ARBA00023157"/>
    </source>
</evidence>
<dbReference type="PANTHER" id="PTHR24276">
    <property type="entry name" value="POLYSERASE-RELATED"/>
    <property type="match status" value="1"/>
</dbReference>
<dbReference type="EnsemblMetazoa" id="ASTEI00377-RA">
    <property type="protein sequence ID" value="ASTEI00377-PA"/>
    <property type="gene ID" value="ASTEI00377"/>
</dbReference>
<dbReference type="STRING" id="30069.A0A182XVZ1"/>
<keyword evidence="7" id="KW-1185">Reference proteome</keyword>
<protein>
    <submittedName>
        <fullName evidence="6">Uncharacterized protein</fullName>
    </submittedName>
</protein>
<dbReference type="PROSITE" id="PS50240">
    <property type="entry name" value="TRYPSIN_DOM"/>
    <property type="match status" value="1"/>
</dbReference>
<dbReference type="InterPro" id="IPR018114">
    <property type="entry name" value="TRYPSIN_HIS"/>
</dbReference>
<dbReference type="OMA" id="LMIDERY"/>
<dbReference type="InterPro" id="IPR043504">
    <property type="entry name" value="Peptidase_S1_PA_chymotrypsin"/>
</dbReference>
<keyword evidence="2" id="KW-0378">Hydrolase</keyword>
<dbReference type="InterPro" id="IPR001254">
    <property type="entry name" value="Trypsin_dom"/>
</dbReference>
<dbReference type="VEuPathDB" id="VectorBase:ASTEI00377"/>
<keyword evidence="1" id="KW-0645">Protease</keyword>
<dbReference type="PROSITE" id="PS00134">
    <property type="entry name" value="TRYPSIN_HIS"/>
    <property type="match status" value="1"/>
</dbReference>
<dbReference type="Gene3D" id="2.40.10.10">
    <property type="entry name" value="Trypsin-like serine proteases"/>
    <property type="match status" value="2"/>
</dbReference>